<evidence type="ECO:0000313" key="1">
    <source>
        <dbReference type="EMBL" id="VDM17798.1"/>
    </source>
</evidence>
<gene>
    <name evidence="1" type="ORF">WBA_LOCUS9870</name>
</gene>
<dbReference type="InParanoid" id="A0A3P7G4Y7"/>
<dbReference type="AlphaFoldDB" id="A0A3P7G4Y7"/>
<organism evidence="1 2">
    <name type="scientific">Wuchereria bancrofti</name>
    <dbReference type="NCBI Taxonomy" id="6293"/>
    <lineage>
        <taxon>Eukaryota</taxon>
        <taxon>Metazoa</taxon>
        <taxon>Ecdysozoa</taxon>
        <taxon>Nematoda</taxon>
        <taxon>Chromadorea</taxon>
        <taxon>Rhabditida</taxon>
        <taxon>Spirurina</taxon>
        <taxon>Spiruromorpha</taxon>
        <taxon>Filarioidea</taxon>
        <taxon>Onchocercidae</taxon>
        <taxon>Wuchereria</taxon>
    </lineage>
</organism>
<proteinExistence type="predicted"/>
<keyword evidence="2" id="KW-1185">Reference proteome</keyword>
<evidence type="ECO:0000313" key="2">
    <source>
        <dbReference type="Proteomes" id="UP000270924"/>
    </source>
</evidence>
<accession>A0A3P7G4Y7</accession>
<sequence length="35" mass="4298">MIRMICIYCTCQCHYYHHLLLLLLDDDYLFADVFV</sequence>
<name>A0A3P7G4Y7_WUCBA</name>
<protein>
    <submittedName>
        <fullName evidence="1">Uncharacterized protein</fullName>
    </submittedName>
</protein>
<dbReference type="EMBL" id="UYWW01010450">
    <property type="protein sequence ID" value="VDM17798.1"/>
    <property type="molecule type" value="Genomic_DNA"/>
</dbReference>
<reference evidence="1 2" key="1">
    <citation type="submission" date="2018-11" db="EMBL/GenBank/DDBJ databases">
        <authorList>
            <consortium name="Pathogen Informatics"/>
        </authorList>
    </citation>
    <scope>NUCLEOTIDE SEQUENCE [LARGE SCALE GENOMIC DNA]</scope>
</reference>
<dbReference type="Proteomes" id="UP000270924">
    <property type="component" value="Unassembled WGS sequence"/>
</dbReference>